<dbReference type="FunFam" id="3.10.105.10:FF:000006">
    <property type="entry name" value="Peptide ABC transporter substrate-binding protein"/>
    <property type="match status" value="1"/>
</dbReference>
<evidence type="ECO:0000256" key="3">
    <source>
        <dbReference type="ARBA" id="ARBA00022729"/>
    </source>
</evidence>
<sequence length="596" mass="65954">MNESNIRQLIDGVKSHKMSRKDFIRLMVGVGLTAPIASQLLTHAGVAQAAGKPDYAPTKRGGGGALKLLWWQGATLLNPHFAVGTKDMEGSRIFYEPLAAYDSDGGLVPILAAEIPSVANGGVAADGKSVTWKLKKGVKWHDGKPFSADDVVFTAAYAANPATSSVSIGSYKDRKFIKVDDYTVRVEFPEPTPFWADPYCGIYGCIIPKHLFEAFAGEKSREAPVNLAPVGTGPYKFVEFKPGDMVKGAINMDYHEDNRPHFDTIEMKGGGDAPSAARAVLQTGEYDYAWNLQVEDEVLKRFEQGGKGALHLSWGGNLEFIQLNQTDPLKEVDGERSSLKAPHPILTDPKVRDALALLVDKDSMQKFIYGRTARATSNYENGPAQFASKNTKSEFDIEKAKKLLDEAGWKPGADGIRMKDGKPLKLQFQTSINGPRQKCQQIIKGACQKAGVDIDLKQVTSSVFFSSDPGNDDIYIKFYCDMQMYTTTQQQPDPERFMDQYVSTNAGSKANKWQGRNTVRYVNPEYDRLYALAQHELDPFKRAALYIQMNDMVCNSHCIIPILHRPMVSGIASNLRVTPTGWDNDLAILKDWYRVA</sequence>
<evidence type="ECO:0000313" key="6">
    <source>
        <dbReference type="Proteomes" id="UP000238308"/>
    </source>
</evidence>
<keyword evidence="2" id="KW-0813">Transport</keyword>
<dbReference type="PANTHER" id="PTHR30290">
    <property type="entry name" value="PERIPLASMIC BINDING COMPONENT OF ABC TRANSPORTER"/>
    <property type="match status" value="1"/>
</dbReference>
<organism evidence="5 6">
    <name type="scientific">Jezberella montanilacus</name>
    <dbReference type="NCBI Taxonomy" id="323426"/>
    <lineage>
        <taxon>Bacteria</taxon>
        <taxon>Pseudomonadati</taxon>
        <taxon>Pseudomonadota</taxon>
        <taxon>Betaproteobacteria</taxon>
        <taxon>Burkholderiales</taxon>
        <taxon>Alcaligenaceae</taxon>
        <taxon>Jezberella</taxon>
    </lineage>
</organism>
<dbReference type="CDD" id="cd08513">
    <property type="entry name" value="PBP2_thermophilic_Hb8_like"/>
    <property type="match status" value="1"/>
</dbReference>
<dbReference type="RefSeq" id="WP_106228167.1">
    <property type="nucleotide sequence ID" value="NZ_PVTV01000015.1"/>
</dbReference>
<comment type="similarity">
    <text evidence="1">Belongs to the bacterial solute-binding protein 5 family.</text>
</comment>
<dbReference type="Proteomes" id="UP000238308">
    <property type="component" value="Unassembled WGS sequence"/>
</dbReference>
<evidence type="ECO:0000313" key="5">
    <source>
        <dbReference type="EMBL" id="PRY97199.1"/>
    </source>
</evidence>
<dbReference type="AlphaFoldDB" id="A0A2T0XE16"/>
<dbReference type="SUPFAM" id="SSF53850">
    <property type="entry name" value="Periplasmic binding protein-like II"/>
    <property type="match status" value="1"/>
</dbReference>
<dbReference type="InterPro" id="IPR000914">
    <property type="entry name" value="SBP_5_dom"/>
</dbReference>
<proteinExistence type="inferred from homology"/>
<reference evidence="5 6" key="1">
    <citation type="submission" date="2018-03" db="EMBL/GenBank/DDBJ databases">
        <title>Genomic Encyclopedia of Type Strains, Phase III (KMG-III): the genomes of soil and plant-associated and newly described type strains.</title>
        <authorList>
            <person name="Whitman W."/>
        </authorList>
    </citation>
    <scope>NUCLEOTIDE SEQUENCE [LARGE SCALE GENOMIC DNA]</scope>
    <source>
        <strain evidence="5 6">MWH-P2sevCIIIb</strain>
    </source>
</reference>
<dbReference type="InterPro" id="IPR006311">
    <property type="entry name" value="TAT_signal"/>
</dbReference>
<accession>A0A2T0XE16</accession>
<evidence type="ECO:0000256" key="2">
    <source>
        <dbReference type="ARBA" id="ARBA00022448"/>
    </source>
</evidence>
<dbReference type="PROSITE" id="PS51318">
    <property type="entry name" value="TAT"/>
    <property type="match status" value="1"/>
</dbReference>
<comment type="caution">
    <text evidence="5">The sequence shown here is derived from an EMBL/GenBank/DDBJ whole genome shotgun (WGS) entry which is preliminary data.</text>
</comment>
<dbReference type="PIRSF" id="PIRSF002741">
    <property type="entry name" value="MppA"/>
    <property type="match status" value="1"/>
</dbReference>
<dbReference type="GO" id="GO:0015833">
    <property type="term" value="P:peptide transport"/>
    <property type="evidence" value="ECO:0007669"/>
    <property type="project" value="TreeGrafter"/>
</dbReference>
<dbReference type="Gene3D" id="3.10.105.10">
    <property type="entry name" value="Dipeptide-binding Protein, Domain 3"/>
    <property type="match status" value="1"/>
</dbReference>
<gene>
    <name evidence="5" type="ORF">BCM14_2339</name>
</gene>
<dbReference type="PANTHER" id="PTHR30290:SF65">
    <property type="entry name" value="MONOACYL PHOSPHATIDYLINOSITOL TETRAMANNOSIDE-BINDING PROTEIN LPQW-RELATED"/>
    <property type="match status" value="1"/>
</dbReference>
<dbReference type="GO" id="GO:0030288">
    <property type="term" value="C:outer membrane-bounded periplasmic space"/>
    <property type="evidence" value="ECO:0007669"/>
    <property type="project" value="UniProtKB-ARBA"/>
</dbReference>
<feature type="domain" description="Solute-binding protein family 5" evidence="4">
    <location>
        <begin position="116"/>
        <end position="507"/>
    </location>
</feature>
<dbReference type="EMBL" id="PVTV01000015">
    <property type="protein sequence ID" value="PRY97199.1"/>
    <property type="molecule type" value="Genomic_DNA"/>
</dbReference>
<dbReference type="Gene3D" id="3.40.190.10">
    <property type="entry name" value="Periplasmic binding protein-like II"/>
    <property type="match status" value="1"/>
</dbReference>
<name>A0A2T0XE16_9BURK</name>
<keyword evidence="6" id="KW-1185">Reference proteome</keyword>
<dbReference type="InterPro" id="IPR030678">
    <property type="entry name" value="Peptide/Ni-bd"/>
</dbReference>
<dbReference type="InterPro" id="IPR039424">
    <property type="entry name" value="SBP_5"/>
</dbReference>
<evidence type="ECO:0000256" key="1">
    <source>
        <dbReference type="ARBA" id="ARBA00005695"/>
    </source>
</evidence>
<dbReference type="Pfam" id="PF00496">
    <property type="entry name" value="SBP_bac_5"/>
    <property type="match status" value="1"/>
</dbReference>
<dbReference type="GO" id="GO:0043190">
    <property type="term" value="C:ATP-binding cassette (ABC) transporter complex"/>
    <property type="evidence" value="ECO:0007669"/>
    <property type="project" value="InterPro"/>
</dbReference>
<dbReference type="OrthoDB" id="9801799at2"/>
<dbReference type="FunFam" id="3.40.190.10:FF:000251">
    <property type="entry name" value="Peptide ABC transporter substrate-binding protein"/>
    <property type="match status" value="1"/>
</dbReference>
<protein>
    <submittedName>
        <fullName evidence="5">Peptide/nickel transport system substrate-binding protein</fullName>
    </submittedName>
</protein>
<dbReference type="GO" id="GO:1904680">
    <property type="term" value="F:peptide transmembrane transporter activity"/>
    <property type="evidence" value="ECO:0007669"/>
    <property type="project" value="TreeGrafter"/>
</dbReference>
<keyword evidence="3" id="KW-0732">Signal</keyword>
<evidence type="ECO:0000259" key="4">
    <source>
        <dbReference type="Pfam" id="PF00496"/>
    </source>
</evidence>